<evidence type="ECO:0000313" key="8">
    <source>
        <dbReference type="Proteomes" id="UP000824229"/>
    </source>
</evidence>
<gene>
    <name evidence="5" type="primary">rqcH</name>
    <name evidence="7" type="ORF">H9872_09070</name>
</gene>
<organism evidence="7 8">
    <name type="scientific">Candidatus Cellulosilyticum pullistercoris</name>
    <dbReference type="NCBI Taxonomy" id="2838521"/>
    <lineage>
        <taxon>Bacteria</taxon>
        <taxon>Bacillati</taxon>
        <taxon>Bacillota</taxon>
        <taxon>Clostridia</taxon>
        <taxon>Lachnospirales</taxon>
        <taxon>Cellulosilyticaceae</taxon>
        <taxon>Cellulosilyticum</taxon>
    </lineage>
</organism>
<evidence type="ECO:0000256" key="2">
    <source>
        <dbReference type="ARBA" id="ARBA00022730"/>
    </source>
</evidence>
<comment type="similarity">
    <text evidence="5">Belongs to the NEMF family.</text>
</comment>
<evidence type="ECO:0000256" key="5">
    <source>
        <dbReference type="HAMAP-Rule" id="MF_00844"/>
    </source>
</evidence>
<keyword evidence="3 5" id="KW-0694">RNA-binding</keyword>
<dbReference type="Pfam" id="PF05670">
    <property type="entry name" value="NFACT-R_1"/>
    <property type="match status" value="1"/>
</dbReference>
<keyword evidence="1 5" id="KW-0820">tRNA-binding</keyword>
<keyword evidence="4 5" id="KW-0648">Protein biosynthesis</keyword>
<evidence type="ECO:0000259" key="6">
    <source>
        <dbReference type="Pfam" id="PF05670"/>
    </source>
</evidence>
<name>A0A9E2NMB5_9FIRM</name>
<protein>
    <recommendedName>
        <fullName evidence="5">Rqc2 homolog RqcH</fullName>
        <shortName evidence="5">RqcH</shortName>
    </recommendedName>
</protein>
<proteinExistence type="inferred from homology"/>
<dbReference type="InterPro" id="IPR043682">
    <property type="entry name" value="RqcH_bacterial"/>
</dbReference>
<dbReference type="InterPro" id="IPR008532">
    <property type="entry name" value="NFACT_RNA-bd"/>
</dbReference>
<comment type="subunit">
    <text evidence="5">Associates with stalled 50S ribosomal subunits. Binds to RqcP.</text>
</comment>
<keyword evidence="2 5" id="KW-0699">rRNA-binding</keyword>
<evidence type="ECO:0000256" key="4">
    <source>
        <dbReference type="ARBA" id="ARBA00022917"/>
    </source>
</evidence>
<dbReference type="GO" id="GO:0072344">
    <property type="term" value="P:rescue of stalled ribosome"/>
    <property type="evidence" value="ECO:0007669"/>
    <property type="project" value="UniProtKB-UniRule"/>
</dbReference>
<reference evidence="7" key="1">
    <citation type="journal article" date="2021" name="PeerJ">
        <title>Extensive microbial diversity within the chicken gut microbiome revealed by metagenomics and culture.</title>
        <authorList>
            <person name="Gilroy R."/>
            <person name="Ravi A."/>
            <person name="Getino M."/>
            <person name="Pursley I."/>
            <person name="Horton D.L."/>
            <person name="Alikhan N.F."/>
            <person name="Baker D."/>
            <person name="Gharbi K."/>
            <person name="Hall N."/>
            <person name="Watson M."/>
            <person name="Adriaenssens E.M."/>
            <person name="Foster-Nyarko E."/>
            <person name="Jarju S."/>
            <person name="Secka A."/>
            <person name="Antonio M."/>
            <person name="Oren A."/>
            <person name="Chaudhuri R.R."/>
            <person name="La Ragione R."/>
            <person name="Hildebrand F."/>
            <person name="Pallen M.J."/>
        </authorList>
    </citation>
    <scope>NUCLEOTIDE SEQUENCE</scope>
    <source>
        <strain evidence="7">B5-657</strain>
    </source>
</reference>
<dbReference type="Pfam" id="PF05833">
    <property type="entry name" value="NFACT_N"/>
    <property type="match status" value="1"/>
</dbReference>
<dbReference type="GO" id="GO:1990112">
    <property type="term" value="C:RQC complex"/>
    <property type="evidence" value="ECO:0007669"/>
    <property type="project" value="TreeGrafter"/>
</dbReference>
<dbReference type="Gene3D" id="3.40.970.40">
    <property type="entry name" value="fibrinogen binding protein from staphylococcus aureus domain like"/>
    <property type="match status" value="1"/>
</dbReference>
<evidence type="ECO:0000256" key="1">
    <source>
        <dbReference type="ARBA" id="ARBA00022555"/>
    </source>
</evidence>
<dbReference type="InterPro" id="IPR051608">
    <property type="entry name" value="RQC_Subunit_NEMF"/>
</dbReference>
<dbReference type="GO" id="GO:0000049">
    <property type="term" value="F:tRNA binding"/>
    <property type="evidence" value="ECO:0007669"/>
    <property type="project" value="UniProtKB-UniRule"/>
</dbReference>
<dbReference type="GO" id="GO:0019843">
    <property type="term" value="F:rRNA binding"/>
    <property type="evidence" value="ECO:0007669"/>
    <property type="project" value="UniProtKB-UniRule"/>
</dbReference>
<dbReference type="PANTHER" id="PTHR15239">
    <property type="entry name" value="NUCLEAR EXPORT MEDIATOR FACTOR NEMF"/>
    <property type="match status" value="1"/>
</dbReference>
<dbReference type="FunFam" id="2.30.310.10:FF:000004">
    <property type="entry name" value="Fibronectin-binding protein A"/>
    <property type="match status" value="1"/>
</dbReference>
<dbReference type="EMBL" id="JAHLFQ010000210">
    <property type="protein sequence ID" value="MBU3804889.1"/>
    <property type="molecule type" value="Genomic_DNA"/>
</dbReference>
<comment type="function">
    <text evidence="5">Key component of the ribosome quality control system (RQC), a ribosome-associated complex that mediates the extraction of incompletely synthesized nascent chains from stalled ribosomes and their subsequent degradation. RqcH recruits Ala-charged tRNA, and with RqcP directs the elongation of stalled nascent chains on 50S ribosomal subunits, leading to non-templated C-terminal alanine extensions (Ala tail). The Ala tail promotes nascent chain degradation. May add between 1 and at least 8 Ala residues. Binds to stalled 50S ribosomal subunits.</text>
</comment>
<dbReference type="AlphaFoldDB" id="A0A9E2NMB5"/>
<sequence length="587" mass="66831">MALDGLVLANVVHELSTELVGGRIDKIYQIEKEDILITLRNQGSTYKLLLTANSNYPRIHLSNLAKNNNTEPPMFCMLLRKHLGGGKLLSITQPDMERIVTLSIEATNELGDKETKLLTIEIMGRHSNIILMKQDGTIIDSIKHISSDKSSIREVLPNRTYMRPPSQDKLSPLHLTKEDFINKLFSKEMSIYKGLYTSFNGLSPIFAQALCFEAGVDSNALISTLEPAALSQLYACLEKAIHLVQTGSFTPTLYFDEQEIPNDFYCFKLSIYETLMQKSYESMSALLEYFYFERSTRFNVSQKTGDIKKLLHTFLDRAVRKKQIQEKALEEADQKDLYKIYGELLTAYAHQVPPQAKAFTTLNYYTEPYEEITIPLDNNRTAIENAQFYYKLYNKAKRTELAAKEQLLSIEKDIKYLQSVLLSLDLLQTKEDISELRAELIEMGYLKKKKGATKNKNSKKDLPFLHFKSSLGHDIYVGKNNYQNDALTMKFARPNDLWLHIKDGPGSHVIIKHLEGISINEDILLEGAILAAYHSSGKMSSHVPIDYTYKKNVKKVPNAKPGMVIYTNFKTLYVTPTEAIVKKLATI</sequence>
<dbReference type="GO" id="GO:0043023">
    <property type="term" value="F:ribosomal large subunit binding"/>
    <property type="evidence" value="ECO:0007669"/>
    <property type="project" value="UniProtKB-UniRule"/>
</dbReference>
<accession>A0A9E2NMB5</accession>
<dbReference type="PANTHER" id="PTHR15239:SF6">
    <property type="entry name" value="RIBOSOME QUALITY CONTROL COMPLEX SUBUNIT NEMF"/>
    <property type="match status" value="1"/>
</dbReference>
<dbReference type="Proteomes" id="UP000824229">
    <property type="component" value="Unassembled WGS sequence"/>
</dbReference>
<dbReference type="Gene3D" id="2.30.310.10">
    <property type="entry name" value="ibrinogen binding protein from staphylococcus aureus domain"/>
    <property type="match status" value="1"/>
</dbReference>
<dbReference type="Gene3D" id="1.10.8.50">
    <property type="match status" value="1"/>
</dbReference>
<evidence type="ECO:0000256" key="3">
    <source>
        <dbReference type="ARBA" id="ARBA00022884"/>
    </source>
</evidence>
<comment type="caution">
    <text evidence="7">The sequence shown here is derived from an EMBL/GenBank/DDBJ whole genome shotgun (WGS) entry which is preliminary data.</text>
</comment>
<reference evidence="7" key="2">
    <citation type="submission" date="2021-04" db="EMBL/GenBank/DDBJ databases">
        <authorList>
            <person name="Gilroy R."/>
        </authorList>
    </citation>
    <scope>NUCLEOTIDE SEQUENCE</scope>
    <source>
        <strain evidence="7">B5-657</strain>
    </source>
</reference>
<feature type="domain" description="NFACT RNA-binding" evidence="6">
    <location>
        <begin position="464"/>
        <end position="563"/>
    </location>
</feature>
<dbReference type="HAMAP" id="MF_00844_B">
    <property type="entry name" value="RqcH_B"/>
    <property type="match status" value="1"/>
</dbReference>
<evidence type="ECO:0000313" key="7">
    <source>
        <dbReference type="EMBL" id="MBU3804889.1"/>
    </source>
</evidence>